<dbReference type="UniPathway" id="UPA00077">
    <property type="reaction ID" value="UER00155"/>
</dbReference>
<dbReference type="EC" id="2.7.6.3" evidence="3"/>
<feature type="domain" description="7,8-dihydro-6-hydroxymethylpterin-pyrophosphokinase" evidence="9">
    <location>
        <begin position="83"/>
        <end position="94"/>
    </location>
</feature>
<dbReference type="GO" id="GO:0046654">
    <property type="term" value="P:tetrahydrofolate biosynthetic process"/>
    <property type="evidence" value="ECO:0007669"/>
    <property type="project" value="UniProtKB-UniPathway"/>
</dbReference>
<evidence type="ECO:0000256" key="3">
    <source>
        <dbReference type="ARBA" id="ARBA00013253"/>
    </source>
</evidence>
<evidence type="ECO:0000256" key="5">
    <source>
        <dbReference type="ARBA" id="ARBA00022741"/>
    </source>
</evidence>
<keyword evidence="11" id="KW-1185">Reference proteome</keyword>
<evidence type="ECO:0000256" key="8">
    <source>
        <dbReference type="ARBA" id="ARBA00022909"/>
    </source>
</evidence>
<dbReference type="KEGG" id="cei:CEPID_10790"/>
<sequence length="168" mass="18700">MRAVLSIGSNMDDRLALLQLAHDYFAEELVIASSIYATPPWGVEDQDDFLNAILVIETSRDPYALLEAAHEVEDRAERRRLKKWGPRTLDIDIVQCSEGNIELTSTDPVLTLPHPWAHDRAFVLVPWLEVEPDAILRGKSVSALLAQMPADNVAEVRKVDTFAAGITV</sequence>
<dbReference type="GO" id="GO:0016301">
    <property type="term" value="F:kinase activity"/>
    <property type="evidence" value="ECO:0007669"/>
    <property type="project" value="UniProtKB-KW"/>
</dbReference>
<proteinExistence type="predicted"/>
<accession>A0A0G3GYP2</accession>
<dbReference type="RefSeq" id="WP_047240902.1">
    <property type="nucleotide sequence ID" value="NZ_CP011541.1"/>
</dbReference>
<organism evidence="10 11">
    <name type="scientific">Corynebacterium epidermidicanis</name>
    <dbReference type="NCBI Taxonomy" id="1050174"/>
    <lineage>
        <taxon>Bacteria</taxon>
        <taxon>Bacillati</taxon>
        <taxon>Actinomycetota</taxon>
        <taxon>Actinomycetes</taxon>
        <taxon>Mycobacteriales</taxon>
        <taxon>Corynebacteriaceae</taxon>
        <taxon>Corynebacterium</taxon>
    </lineage>
</organism>
<evidence type="ECO:0000256" key="4">
    <source>
        <dbReference type="ARBA" id="ARBA00022679"/>
    </source>
</evidence>
<dbReference type="GO" id="GO:0003848">
    <property type="term" value="F:2-amino-4-hydroxy-6-hydroxymethyldihydropteridine diphosphokinase activity"/>
    <property type="evidence" value="ECO:0007669"/>
    <property type="project" value="UniProtKB-EC"/>
</dbReference>
<evidence type="ECO:0000256" key="2">
    <source>
        <dbReference type="ARBA" id="ARBA00005051"/>
    </source>
</evidence>
<gene>
    <name evidence="10" type="ORF">CEPID_10790</name>
</gene>
<dbReference type="InterPro" id="IPR000550">
    <property type="entry name" value="Hppk"/>
</dbReference>
<dbReference type="STRING" id="1050174.CEPID_10790"/>
<keyword evidence="8" id="KW-0289">Folate biosynthesis</keyword>
<name>A0A0G3GYP2_9CORY</name>
<dbReference type="AlphaFoldDB" id="A0A0G3GYP2"/>
<keyword evidence="7" id="KW-0067">ATP-binding</keyword>
<reference evidence="10 11" key="1">
    <citation type="submission" date="2015-05" db="EMBL/GenBank/DDBJ databases">
        <title>Complete genome sequence of Corynebacterium epidermidicanis DSM 45586, isolated from the skin of a dog suffering from pruritus.</title>
        <authorList>
            <person name="Ruckert C."/>
            <person name="Albersmeier A."/>
            <person name="Winkler A."/>
            <person name="Tauch A."/>
        </authorList>
    </citation>
    <scope>NUCLEOTIDE SEQUENCE [LARGE SCALE GENOMIC DNA]</scope>
    <source>
        <strain evidence="10 11">DSM 45586</strain>
    </source>
</reference>
<dbReference type="Proteomes" id="UP000035368">
    <property type="component" value="Chromosome"/>
</dbReference>
<dbReference type="PATRIC" id="fig|1050174.4.peg.2173"/>
<dbReference type="PROSITE" id="PS00794">
    <property type="entry name" value="HPPK"/>
    <property type="match status" value="1"/>
</dbReference>
<keyword evidence="4 10" id="KW-0808">Transferase</keyword>
<dbReference type="GO" id="GO:0005524">
    <property type="term" value="F:ATP binding"/>
    <property type="evidence" value="ECO:0007669"/>
    <property type="project" value="UniProtKB-KW"/>
</dbReference>
<comment type="catalytic activity">
    <reaction evidence="1">
        <text>6-hydroxymethyl-7,8-dihydropterin + ATP = (7,8-dihydropterin-6-yl)methyl diphosphate + AMP + H(+)</text>
        <dbReference type="Rhea" id="RHEA:11412"/>
        <dbReference type="ChEBI" id="CHEBI:15378"/>
        <dbReference type="ChEBI" id="CHEBI:30616"/>
        <dbReference type="ChEBI" id="CHEBI:44841"/>
        <dbReference type="ChEBI" id="CHEBI:72950"/>
        <dbReference type="ChEBI" id="CHEBI:456215"/>
        <dbReference type="EC" id="2.7.6.3"/>
    </reaction>
</comment>
<dbReference type="Gene3D" id="3.30.70.560">
    <property type="entry name" value="7,8-Dihydro-6-hydroxymethylpterin-pyrophosphokinase HPPK"/>
    <property type="match status" value="1"/>
</dbReference>
<dbReference type="NCBIfam" id="TIGR01498">
    <property type="entry name" value="folK"/>
    <property type="match status" value="1"/>
</dbReference>
<evidence type="ECO:0000256" key="6">
    <source>
        <dbReference type="ARBA" id="ARBA00022777"/>
    </source>
</evidence>
<evidence type="ECO:0000256" key="7">
    <source>
        <dbReference type="ARBA" id="ARBA00022840"/>
    </source>
</evidence>
<dbReference type="PANTHER" id="PTHR43071:SF1">
    <property type="entry name" value="2-AMINO-4-HYDROXY-6-HYDROXYMETHYLDIHYDROPTERIDINE PYROPHOSPHOKINASE"/>
    <property type="match status" value="1"/>
</dbReference>
<dbReference type="CDD" id="cd00483">
    <property type="entry name" value="HPPK"/>
    <property type="match status" value="1"/>
</dbReference>
<dbReference type="PANTHER" id="PTHR43071">
    <property type="entry name" value="2-AMINO-4-HYDROXY-6-HYDROXYMETHYLDIHYDROPTERIDINE PYROPHOSPHOKINASE"/>
    <property type="match status" value="1"/>
</dbReference>
<dbReference type="InterPro" id="IPR035907">
    <property type="entry name" value="Hppk_sf"/>
</dbReference>
<evidence type="ECO:0000313" key="11">
    <source>
        <dbReference type="Proteomes" id="UP000035368"/>
    </source>
</evidence>
<dbReference type="OrthoDB" id="9808041at2"/>
<dbReference type="EMBL" id="CP011541">
    <property type="protein sequence ID" value="AKK03987.1"/>
    <property type="molecule type" value="Genomic_DNA"/>
</dbReference>
<dbReference type="GO" id="GO:0046656">
    <property type="term" value="P:folic acid biosynthetic process"/>
    <property type="evidence" value="ECO:0007669"/>
    <property type="project" value="UniProtKB-KW"/>
</dbReference>
<comment type="pathway">
    <text evidence="2">Cofactor biosynthesis; tetrahydrofolate biosynthesis; 2-amino-4-hydroxy-6-hydroxymethyl-7,8-dihydropteridine diphosphate from 7,8-dihydroneopterin triphosphate: step 4/4.</text>
</comment>
<protein>
    <recommendedName>
        <fullName evidence="3">2-amino-4-hydroxy-6-hydroxymethyldihydropteridine diphosphokinase</fullName>
        <ecNumber evidence="3">2.7.6.3</ecNumber>
    </recommendedName>
</protein>
<keyword evidence="5" id="KW-0547">Nucleotide-binding</keyword>
<evidence type="ECO:0000259" key="9">
    <source>
        <dbReference type="PROSITE" id="PS00794"/>
    </source>
</evidence>
<keyword evidence="6 10" id="KW-0418">Kinase</keyword>
<dbReference type="Pfam" id="PF01288">
    <property type="entry name" value="HPPK"/>
    <property type="match status" value="1"/>
</dbReference>
<evidence type="ECO:0000313" key="10">
    <source>
        <dbReference type="EMBL" id="AKK03987.1"/>
    </source>
</evidence>
<dbReference type="SUPFAM" id="SSF55083">
    <property type="entry name" value="6-hydroxymethyl-7,8-dihydropterin pyrophosphokinase, HPPK"/>
    <property type="match status" value="1"/>
</dbReference>
<evidence type="ECO:0000256" key="1">
    <source>
        <dbReference type="ARBA" id="ARBA00000198"/>
    </source>
</evidence>